<keyword evidence="1" id="KW-1133">Transmembrane helix</keyword>
<dbReference type="Pfam" id="PF09603">
    <property type="entry name" value="Fib_succ_major"/>
    <property type="match status" value="1"/>
</dbReference>
<dbReference type="Proteomes" id="UP000326921">
    <property type="component" value="Chromosome"/>
</dbReference>
<dbReference type="EMBL" id="CP045652">
    <property type="protein sequence ID" value="QGA26691.1"/>
    <property type="molecule type" value="Genomic_DNA"/>
</dbReference>
<evidence type="ECO:0000313" key="3">
    <source>
        <dbReference type="EMBL" id="QGA26691.1"/>
    </source>
</evidence>
<protein>
    <recommendedName>
        <fullName evidence="2">Fibrobacter succinogenes major paralogous domain-containing protein</fullName>
    </recommendedName>
</protein>
<sequence>MFLIKTLLKIRILAVHFLLTIYTYGVTLTSLTFPTDRGSNRTFTSNLNFNFTKSFTPQLGKRYKIIIDFLTTFRNVNNLGRVVDWAYHNLFYNDATKVYGFRHYNSNVYEKGVSAGATNSGEYFNWKAAKPGNAQATGVVDPCTLVYPAGRWRMPTTAEFNTIVNIPNGTTAAIRKSNARSSDPVRYIDIRLGTGTFPPYDDYTNGLPMLMLGYRNVGSESLTNYNTGTTGDAVLYYWTSNETSSTTANYFRVQNSSDSGSLMTILNPATNLKTYGFNIRCVRNRSYVYQPNIN</sequence>
<gene>
    <name evidence="3" type="ORF">GFH32_10285</name>
</gene>
<name>A0A5Q0QCS9_9SPHI</name>
<dbReference type="KEGG" id="sphe:GFH32_10285"/>
<feature type="transmembrane region" description="Helical" evidence="1">
    <location>
        <begin position="12"/>
        <end position="33"/>
    </location>
</feature>
<feature type="domain" description="Fibrobacter succinogenes major paralogous" evidence="2">
    <location>
        <begin position="91"/>
        <end position="283"/>
    </location>
</feature>
<evidence type="ECO:0000313" key="4">
    <source>
        <dbReference type="Proteomes" id="UP000326921"/>
    </source>
</evidence>
<keyword evidence="1" id="KW-0472">Membrane</keyword>
<organism evidence="3 4">
    <name type="scientific">Sphingobacterium zhuxiongii</name>
    <dbReference type="NCBI Taxonomy" id="2662364"/>
    <lineage>
        <taxon>Bacteria</taxon>
        <taxon>Pseudomonadati</taxon>
        <taxon>Bacteroidota</taxon>
        <taxon>Sphingobacteriia</taxon>
        <taxon>Sphingobacteriales</taxon>
        <taxon>Sphingobacteriaceae</taxon>
        <taxon>Sphingobacterium</taxon>
    </lineage>
</organism>
<evidence type="ECO:0000259" key="2">
    <source>
        <dbReference type="Pfam" id="PF09603"/>
    </source>
</evidence>
<proteinExistence type="predicted"/>
<dbReference type="AlphaFoldDB" id="A0A5Q0QCS9"/>
<accession>A0A5Q0QCS9</accession>
<reference evidence="3 4" key="1">
    <citation type="submission" date="2019-10" db="EMBL/GenBank/DDBJ databases">
        <authorList>
            <person name="Dong K."/>
        </authorList>
    </citation>
    <scope>NUCLEOTIDE SEQUENCE [LARGE SCALE GENOMIC DNA]</scope>
    <source>
        <strain evidence="4">dk4302</strain>
    </source>
</reference>
<evidence type="ECO:0000256" key="1">
    <source>
        <dbReference type="SAM" id="Phobius"/>
    </source>
</evidence>
<dbReference type="InterPro" id="IPR011871">
    <property type="entry name" value="Fib_succ_major"/>
</dbReference>
<keyword evidence="4" id="KW-1185">Reference proteome</keyword>
<keyword evidence="1" id="KW-0812">Transmembrane</keyword>